<dbReference type="SMART" id="SM00028">
    <property type="entry name" value="TPR"/>
    <property type="match status" value="6"/>
</dbReference>
<dbReference type="InterPro" id="IPR021183">
    <property type="entry name" value="NatA_aux_su"/>
</dbReference>
<keyword evidence="2 3" id="KW-0802">TPR repeat</keyword>
<organism evidence="5 6">
    <name type="scientific">Steinernema hermaphroditum</name>
    <dbReference type="NCBI Taxonomy" id="289476"/>
    <lineage>
        <taxon>Eukaryota</taxon>
        <taxon>Metazoa</taxon>
        <taxon>Ecdysozoa</taxon>
        <taxon>Nematoda</taxon>
        <taxon>Chromadorea</taxon>
        <taxon>Rhabditida</taxon>
        <taxon>Tylenchina</taxon>
        <taxon>Panagrolaimomorpha</taxon>
        <taxon>Strongyloidoidea</taxon>
        <taxon>Steinernematidae</taxon>
        <taxon>Steinernema</taxon>
    </lineage>
</organism>
<feature type="coiled-coil region" evidence="4">
    <location>
        <begin position="599"/>
        <end position="631"/>
    </location>
</feature>
<protein>
    <submittedName>
        <fullName evidence="5">Uncharacterized protein</fullName>
    </submittedName>
</protein>
<dbReference type="PROSITE" id="PS50005">
    <property type="entry name" value="TPR"/>
    <property type="match status" value="1"/>
</dbReference>
<dbReference type="PANTHER" id="PTHR22767">
    <property type="entry name" value="N-TERMINAL ACETYLTRANSFERASE-RELATED"/>
    <property type="match status" value="1"/>
</dbReference>
<reference evidence="5" key="1">
    <citation type="submission" date="2023-06" db="EMBL/GenBank/DDBJ databases">
        <title>Genomic analysis of the entomopathogenic nematode Steinernema hermaphroditum.</title>
        <authorList>
            <person name="Schwarz E.M."/>
            <person name="Heppert J.K."/>
            <person name="Baniya A."/>
            <person name="Schwartz H.T."/>
            <person name="Tan C.-H."/>
            <person name="Antoshechkin I."/>
            <person name="Sternberg P.W."/>
            <person name="Goodrich-Blair H."/>
            <person name="Dillman A.R."/>
        </authorList>
    </citation>
    <scope>NUCLEOTIDE SEQUENCE</scope>
    <source>
        <strain evidence="5">PS9179</strain>
        <tissue evidence="5">Whole animal</tissue>
    </source>
</reference>
<keyword evidence="4" id="KW-0175">Coiled coil</keyword>
<dbReference type="PIRSF" id="PIRSF000422">
    <property type="entry name" value="N-terminal-AcTrfase-A_aux_su"/>
    <property type="match status" value="1"/>
</dbReference>
<sequence length="845" mass="97032">MAPGQLMTSTAQPLPTKEANIFRKIVKAYETKNYKTGIKLSKLILDKFPEHGETLSMKGLILNCQGKVDEARVLVKTALKCDLKSHICWHVYGLIQRAEKKNEEAMKAYKRALAIDVENTQILRDLSLLQVQMRDYEGYRDSRFKLLKLRSGARMSWISYATAYHLLKNYDMASKIVDTYIQNNKPEGAFDYEYSELLMYQNMLLREAGKAQEALEKLEMNSTFFVDQLAYQENRGELLLELGELERAEKVYWMLIKRNPEREVYYKMVEKCRGLKESDVAGRLEIYKAATEKHPRAGVPQRLPLLFVEGDELRERLVPFILKGARKGVPSLSKNLIPLYKNQSKVAIIESILLDFVQKLEGDGKGYLDGSNLPDAPTTVLWVYYFLAQHYDRLGNYTQAVKYIQRAKQHTPTLIEVLMAEAKILKHMGDLNEAAKCVVDAQSLDTADRYLNCKCVKYLLRAGKIKEAEEMCGKFTRENTNPSDCLTEMQCMWYEVERARTFNNAANYGQALVNCHLINNHFETFYEDQYDFHSYCVRKMTVSSYVKLLRLEDVMRYHHFYIDAMKIAVQVYLRKLDRPSDFIEAKSDEINENMTPAEITKAKRKANKEKARRAAAAAEEAKKQQKTQKKNEDAIEGVVMEKLDPEKLLEADPLQEATNFVSFIMRLNQVTDLEAFVLAFEVYLRRDKVLLMLQALNRAVKIDPGHPLLHVAKVKFLKYYKSTTFEGQLDAMVKIAVDKLFGDNLNASELNESYKTANINSLPHRIAVAQSNVVLGASSADVNNWLLKSLDDEKLQGVNLKACSQLYEDIKYGRLGEWTKDETGQFVKRCQQLFKSANIFGAPSN</sequence>
<dbReference type="AlphaFoldDB" id="A0AA39I3V8"/>
<dbReference type="FunFam" id="1.25.40.1040:FF:000003">
    <property type="entry name" value="N-terminal acetyltransferase A, auxiliary subunit"/>
    <property type="match status" value="1"/>
</dbReference>
<proteinExistence type="predicted"/>
<keyword evidence="6" id="KW-1185">Reference proteome</keyword>
<dbReference type="Gene3D" id="1.25.40.1010">
    <property type="match status" value="1"/>
</dbReference>
<dbReference type="Pfam" id="PF13181">
    <property type="entry name" value="TPR_8"/>
    <property type="match status" value="1"/>
</dbReference>
<evidence type="ECO:0000256" key="3">
    <source>
        <dbReference type="PROSITE-ProRule" id="PRU00339"/>
    </source>
</evidence>
<dbReference type="Gene3D" id="1.25.40.1040">
    <property type="match status" value="1"/>
</dbReference>
<name>A0AA39I3V8_9BILA</name>
<evidence type="ECO:0000256" key="1">
    <source>
        <dbReference type="ARBA" id="ARBA00022737"/>
    </source>
</evidence>
<evidence type="ECO:0000313" key="6">
    <source>
        <dbReference type="Proteomes" id="UP001175271"/>
    </source>
</evidence>
<dbReference type="PANTHER" id="PTHR22767:SF2">
    <property type="entry name" value="N(ALPHA)-ACETYLTRANSFERASE 15_16, ISOFORM A"/>
    <property type="match status" value="1"/>
</dbReference>
<dbReference type="Proteomes" id="UP001175271">
    <property type="component" value="Unassembled WGS sequence"/>
</dbReference>
<evidence type="ECO:0000313" key="5">
    <source>
        <dbReference type="EMBL" id="KAK0416501.1"/>
    </source>
</evidence>
<gene>
    <name evidence="5" type="ORF">QR680_012527</name>
</gene>
<dbReference type="SUPFAM" id="SSF48452">
    <property type="entry name" value="TPR-like"/>
    <property type="match status" value="1"/>
</dbReference>
<comment type="caution">
    <text evidence="5">The sequence shown here is derived from an EMBL/GenBank/DDBJ whole genome shotgun (WGS) entry which is preliminary data.</text>
</comment>
<dbReference type="InterPro" id="IPR011990">
    <property type="entry name" value="TPR-like_helical_dom_sf"/>
</dbReference>
<dbReference type="EMBL" id="JAUCMV010000002">
    <property type="protein sequence ID" value="KAK0416501.1"/>
    <property type="molecule type" value="Genomic_DNA"/>
</dbReference>
<accession>A0AA39I3V8</accession>
<dbReference type="Pfam" id="PF12569">
    <property type="entry name" value="NatA_aux_su"/>
    <property type="match status" value="1"/>
</dbReference>
<evidence type="ECO:0000256" key="4">
    <source>
        <dbReference type="SAM" id="Coils"/>
    </source>
</evidence>
<dbReference type="InterPro" id="IPR019734">
    <property type="entry name" value="TPR_rpt"/>
</dbReference>
<evidence type="ECO:0000256" key="2">
    <source>
        <dbReference type="ARBA" id="ARBA00022803"/>
    </source>
</evidence>
<keyword evidence="1" id="KW-0677">Repeat</keyword>
<dbReference type="GO" id="GO:0031415">
    <property type="term" value="C:NatA complex"/>
    <property type="evidence" value="ECO:0007669"/>
    <property type="project" value="TreeGrafter"/>
</dbReference>
<feature type="repeat" description="TPR" evidence="3">
    <location>
        <begin position="381"/>
        <end position="414"/>
    </location>
</feature>